<feature type="disulfide bond" evidence="5">
    <location>
        <begin position="470"/>
        <end position="497"/>
    </location>
</feature>
<evidence type="ECO:0000313" key="9">
    <source>
        <dbReference type="Ensembl" id="ENSTRUP00000080049.1"/>
    </source>
</evidence>
<reference evidence="9" key="3">
    <citation type="submission" date="2025-09" db="UniProtKB">
        <authorList>
            <consortium name="Ensembl"/>
        </authorList>
    </citation>
    <scope>IDENTIFICATION</scope>
</reference>
<evidence type="ECO:0000256" key="1">
    <source>
        <dbReference type="ARBA" id="ARBA00022659"/>
    </source>
</evidence>
<keyword evidence="3" id="KW-0677">Repeat</keyword>
<keyword evidence="1 5" id="KW-0768">Sushi</keyword>
<dbReference type="FunFam" id="2.10.70.10:FF:000014">
    <property type="entry name" value="Membrane cofactor protein"/>
    <property type="match status" value="3"/>
</dbReference>
<feature type="signal peptide" evidence="7">
    <location>
        <begin position="1"/>
        <end position="20"/>
    </location>
</feature>
<feature type="domain" description="Sushi" evidence="8">
    <location>
        <begin position="322"/>
        <end position="379"/>
    </location>
</feature>
<feature type="disulfide bond" evidence="5">
    <location>
        <begin position="530"/>
        <end position="557"/>
    </location>
</feature>
<dbReference type="SMART" id="SM00032">
    <property type="entry name" value="CCP"/>
    <property type="match status" value="9"/>
</dbReference>
<evidence type="ECO:0000256" key="2">
    <source>
        <dbReference type="ARBA" id="ARBA00022729"/>
    </source>
</evidence>
<feature type="transmembrane region" description="Helical" evidence="6">
    <location>
        <begin position="565"/>
        <end position="586"/>
    </location>
</feature>
<feature type="domain" description="Sushi" evidence="8">
    <location>
        <begin position="262"/>
        <end position="321"/>
    </location>
</feature>
<dbReference type="AlphaFoldDB" id="A0A674P2J3"/>
<feature type="domain" description="Sushi" evidence="8">
    <location>
        <begin position="21"/>
        <end position="83"/>
    </location>
</feature>
<evidence type="ECO:0000256" key="6">
    <source>
        <dbReference type="SAM" id="Phobius"/>
    </source>
</evidence>
<keyword evidence="6" id="KW-1133">Transmembrane helix</keyword>
<dbReference type="Ensembl" id="ENSTRUT00000067129.1">
    <property type="protein sequence ID" value="ENSTRUP00000080049.1"/>
    <property type="gene ID" value="ENSTRUG00000003302.3"/>
</dbReference>
<reference evidence="9" key="2">
    <citation type="submission" date="2025-08" db="UniProtKB">
        <authorList>
            <consortium name="Ensembl"/>
        </authorList>
    </citation>
    <scope>IDENTIFICATION</scope>
</reference>
<dbReference type="InterPro" id="IPR000436">
    <property type="entry name" value="Sushi_SCR_CCP_dom"/>
</dbReference>
<proteinExistence type="predicted"/>
<dbReference type="SUPFAM" id="SSF57535">
    <property type="entry name" value="Complement control module/SCR domain"/>
    <property type="match status" value="9"/>
</dbReference>
<evidence type="ECO:0000256" key="7">
    <source>
        <dbReference type="SAM" id="SignalP"/>
    </source>
</evidence>
<feature type="domain" description="Sushi" evidence="8">
    <location>
        <begin position="500"/>
        <end position="559"/>
    </location>
</feature>
<comment type="caution">
    <text evidence="5">Lacks conserved residue(s) required for the propagation of feature annotation.</text>
</comment>
<dbReference type="CDD" id="cd00033">
    <property type="entry name" value="CCP"/>
    <property type="match status" value="9"/>
</dbReference>
<organism evidence="9 10">
    <name type="scientific">Takifugu rubripes</name>
    <name type="common">Japanese pufferfish</name>
    <name type="synonym">Fugu rubripes</name>
    <dbReference type="NCBI Taxonomy" id="31033"/>
    <lineage>
        <taxon>Eukaryota</taxon>
        <taxon>Metazoa</taxon>
        <taxon>Chordata</taxon>
        <taxon>Craniata</taxon>
        <taxon>Vertebrata</taxon>
        <taxon>Euteleostomi</taxon>
        <taxon>Actinopterygii</taxon>
        <taxon>Neopterygii</taxon>
        <taxon>Teleostei</taxon>
        <taxon>Neoteleostei</taxon>
        <taxon>Acanthomorphata</taxon>
        <taxon>Eupercaria</taxon>
        <taxon>Tetraodontiformes</taxon>
        <taxon>Tetradontoidea</taxon>
        <taxon>Tetraodontidae</taxon>
        <taxon>Takifugu</taxon>
    </lineage>
</organism>
<feature type="disulfide bond" evidence="5">
    <location>
        <begin position="172"/>
        <end position="199"/>
    </location>
</feature>
<evidence type="ECO:0000256" key="3">
    <source>
        <dbReference type="ARBA" id="ARBA00022737"/>
    </source>
</evidence>
<keyword evidence="6" id="KW-0472">Membrane</keyword>
<dbReference type="GeneTree" id="ENSGT00940000163310"/>
<feature type="chain" id="PRO_5025598793" description="Sushi domain-containing protein" evidence="7">
    <location>
        <begin position="21"/>
        <end position="602"/>
    </location>
</feature>
<dbReference type="PROSITE" id="PS50923">
    <property type="entry name" value="SUSHI"/>
    <property type="match status" value="9"/>
</dbReference>
<feature type="domain" description="Sushi" evidence="8">
    <location>
        <begin position="142"/>
        <end position="201"/>
    </location>
</feature>
<dbReference type="Pfam" id="PF00084">
    <property type="entry name" value="Sushi"/>
    <property type="match status" value="9"/>
</dbReference>
<accession>A0A674P2J3</accession>
<protein>
    <recommendedName>
        <fullName evidence="8">Sushi domain-containing protein</fullName>
    </recommendedName>
</protein>
<feature type="domain" description="Sushi" evidence="8">
    <location>
        <begin position="380"/>
        <end position="439"/>
    </location>
</feature>
<feature type="disulfide bond" evidence="5">
    <location>
        <begin position="410"/>
        <end position="437"/>
    </location>
</feature>
<evidence type="ECO:0000259" key="8">
    <source>
        <dbReference type="PROSITE" id="PS50923"/>
    </source>
</evidence>
<keyword evidence="4 5" id="KW-1015">Disulfide bond</keyword>
<dbReference type="Proteomes" id="UP000005226">
    <property type="component" value="Chromosome 3"/>
</dbReference>
<dbReference type="Gene3D" id="2.10.70.10">
    <property type="entry name" value="Complement Module, domain 1"/>
    <property type="match status" value="9"/>
</dbReference>
<dbReference type="PANTHER" id="PTHR45656">
    <property type="entry name" value="PROTEIN CBR-CLEC-78"/>
    <property type="match status" value="1"/>
</dbReference>
<feature type="disulfide bond" evidence="5">
    <location>
        <begin position="232"/>
        <end position="259"/>
    </location>
</feature>
<feature type="domain" description="Sushi" evidence="8">
    <location>
        <begin position="84"/>
        <end position="141"/>
    </location>
</feature>
<dbReference type="InterPro" id="IPR035976">
    <property type="entry name" value="Sushi/SCR/CCP_sf"/>
</dbReference>
<dbReference type="InterPro" id="IPR051277">
    <property type="entry name" value="SEZ6_CSMD_C4BPB_Regulators"/>
</dbReference>
<dbReference type="PANTHER" id="PTHR45656:SF4">
    <property type="entry name" value="PROTEIN CBR-CLEC-78"/>
    <property type="match status" value="1"/>
</dbReference>
<feature type="disulfide bond" evidence="5">
    <location>
        <begin position="292"/>
        <end position="319"/>
    </location>
</feature>
<feature type="domain" description="Sushi" evidence="8">
    <location>
        <begin position="440"/>
        <end position="499"/>
    </location>
</feature>
<sequence length="602" mass="64285">MEITRTIIAVCLGLVVASQAQDCSKPVPGPNMDLKDSDIVLTTFPDGSRATFVCSLGYTTAVGSRVVTCTAGTWSQVTLQCKKKICGSPGQVDNGEIKYLSENEFGDRIVVTCNLGFRLVGKRELICGDQGWLGRLPVCEVVTCDLPAGIPNGLFKPVKDVYNYREVVQYSCTGDFTLSGSKSVTCSEDGTFTPGLPQCTEVECADPKVANGEWVSGSRPPHKYLATVTYRCNAGYKMEGDASMECGLNGQWMPGIPKCTAVTCSPPSTITSGTFSPQKPLYQYLETVAYSCDQGFTLSGSKSLSCSLDGTFNGSPPTCNKKTCGSAGQVDNGEIEYLPGKEFGDKLVVTCNPGFRLVGKRELTCGDQGWLGRLPECEEVECSHPKVANGEWVSGSHPPHKYLDTVTYRCNAGYKMEGDATMVCSLNGQWTPGIPKCTAVTCSPPPTITSGTFSPQKPLYQYLETVAYSCDQGFTLSGSKSLSCSLDGTFNGSPPTCNTVTCSPPPTITSGTFSPQKPLYQYQEMVEYSCDQGFTLSGSKSLSCSLDGTFNGSPPTCSSRPSPTAVVGTLVALTGVGGIVGFLVYWNKRQSKRHHIVPDLKA</sequence>
<keyword evidence="2 7" id="KW-0732">Signal</keyword>
<feature type="disulfide bond" evidence="5">
    <location>
        <begin position="54"/>
        <end position="81"/>
    </location>
</feature>
<evidence type="ECO:0000313" key="10">
    <source>
        <dbReference type="Proteomes" id="UP000005226"/>
    </source>
</evidence>
<feature type="domain" description="Sushi" evidence="8">
    <location>
        <begin position="202"/>
        <end position="261"/>
    </location>
</feature>
<evidence type="ECO:0000256" key="5">
    <source>
        <dbReference type="PROSITE-ProRule" id="PRU00302"/>
    </source>
</evidence>
<keyword evidence="10" id="KW-1185">Reference proteome</keyword>
<reference evidence="9 10" key="1">
    <citation type="journal article" date="2011" name="Genome Biol. Evol.">
        <title>Integration of the genetic map and genome assembly of fugu facilitates insights into distinct features of genome evolution in teleosts and mammals.</title>
        <authorList>
            <person name="Kai W."/>
            <person name="Kikuchi K."/>
            <person name="Tohari S."/>
            <person name="Chew A.K."/>
            <person name="Tay A."/>
            <person name="Fujiwara A."/>
            <person name="Hosoya S."/>
            <person name="Suetake H."/>
            <person name="Naruse K."/>
            <person name="Brenner S."/>
            <person name="Suzuki Y."/>
            <person name="Venkatesh B."/>
        </authorList>
    </citation>
    <scope>NUCLEOTIDE SEQUENCE [LARGE SCALE GENOMIC DNA]</scope>
</reference>
<keyword evidence="6" id="KW-0812">Transmembrane</keyword>
<evidence type="ECO:0000256" key="4">
    <source>
        <dbReference type="ARBA" id="ARBA00023157"/>
    </source>
</evidence>
<name>A0A674P2J3_TAKRU</name>